<keyword evidence="2" id="KW-1185">Reference proteome</keyword>
<dbReference type="Proteomes" id="UP000790709">
    <property type="component" value="Unassembled WGS sequence"/>
</dbReference>
<evidence type="ECO:0000313" key="2">
    <source>
        <dbReference type="Proteomes" id="UP000790709"/>
    </source>
</evidence>
<accession>A0ACB8BWV0</accession>
<protein>
    <submittedName>
        <fullName evidence="1">Uncharacterized protein</fullName>
    </submittedName>
</protein>
<name>A0ACB8BWV0_9AGAM</name>
<gene>
    <name evidence="1" type="ORF">BV22DRAFT_89775</name>
</gene>
<evidence type="ECO:0000313" key="1">
    <source>
        <dbReference type="EMBL" id="KAH7930119.1"/>
    </source>
</evidence>
<dbReference type="EMBL" id="MU266335">
    <property type="protein sequence ID" value="KAH7930119.1"/>
    <property type="molecule type" value="Genomic_DNA"/>
</dbReference>
<comment type="caution">
    <text evidence="1">The sequence shown here is derived from an EMBL/GenBank/DDBJ whole genome shotgun (WGS) entry which is preliminary data.</text>
</comment>
<proteinExistence type="predicted"/>
<reference evidence="1" key="1">
    <citation type="journal article" date="2021" name="New Phytol.">
        <title>Evolutionary innovations through gain and loss of genes in the ectomycorrhizal Boletales.</title>
        <authorList>
            <person name="Wu G."/>
            <person name="Miyauchi S."/>
            <person name="Morin E."/>
            <person name="Kuo A."/>
            <person name="Drula E."/>
            <person name="Varga T."/>
            <person name="Kohler A."/>
            <person name="Feng B."/>
            <person name="Cao Y."/>
            <person name="Lipzen A."/>
            <person name="Daum C."/>
            <person name="Hundley H."/>
            <person name="Pangilinan J."/>
            <person name="Johnson J."/>
            <person name="Barry K."/>
            <person name="LaButti K."/>
            <person name="Ng V."/>
            <person name="Ahrendt S."/>
            <person name="Min B."/>
            <person name="Choi I.G."/>
            <person name="Park H."/>
            <person name="Plett J.M."/>
            <person name="Magnuson J."/>
            <person name="Spatafora J.W."/>
            <person name="Nagy L.G."/>
            <person name="Henrissat B."/>
            <person name="Grigoriev I.V."/>
            <person name="Yang Z.L."/>
            <person name="Xu J."/>
            <person name="Martin F.M."/>
        </authorList>
    </citation>
    <scope>NUCLEOTIDE SEQUENCE</scope>
    <source>
        <strain evidence="1">KUC20120723A-06</strain>
    </source>
</reference>
<organism evidence="1 2">
    <name type="scientific">Leucogyrophana mollusca</name>
    <dbReference type="NCBI Taxonomy" id="85980"/>
    <lineage>
        <taxon>Eukaryota</taxon>
        <taxon>Fungi</taxon>
        <taxon>Dikarya</taxon>
        <taxon>Basidiomycota</taxon>
        <taxon>Agaricomycotina</taxon>
        <taxon>Agaricomycetes</taxon>
        <taxon>Agaricomycetidae</taxon>
        <taxon>Boletales</taxon>
        <taxon>Boletales incertae sedis</taxon>
        <taxon>Leucogyrophana</taxon>
    </lineage>
</organism>
<sequence length="295" mass="32781">MINSSVISHLQTVKYVKVAGIAILTSNYTLTLDREIALVWPGRWGIAQALFGIARYLPFASVAVDLFYSLSPQMNVHRCLYVYEAASWLNTSGVLAAEGLLVLRTQALWNENKKVLVVLMITYAMLCITSFAAIIIGPPSYNFQPPPPQSMITCYQTNTNHVESAGYVALTVFEFVILSCTVLHKIQQRQHGPLLGNIYRGNLIYVSCLFLTSIGNIVIFSLPSEWNQLLDTFQGVLHSVLSCRLLFDLRESNQRSLGSSFYSDHSITNQEYCDESLAFASIALSSVVTSEAQEC</sequence>